<sequence>MAPAGFARQARGLRLAWKLLKPERFTSDRNQFWFSVTPYTGSRY</sequence>
<gene>
    <name evidence="1" type="ORF">BamMEX5DRAFT_0375</name>
</gene>
<evidence type="ECO:0000313" key="1">
    <source>
        <dbReference type="EMBL" id="EDT43868.1"/>
    </source>
</evidence>
<dbReference type="EMBL" id="ABLK01000006">
    <property type="protein sequence ID" value="EDT43868.1"/>
    <property type="molecule type" value="Genomic_DNA"/>
</dbReference>
<accession>B1SXV9</accession>
<name>B1SXV9_9BURK</name>
<proteinExistence type="predicted"/>
<organism evidence="1 2">
    <name type="scientific">Burkholderia ambifaria MEX-5</name>
    <dbReference type="NCBI Taxonomy" id="396597"/>
    <lineage>
        <taxon>Bacteria</taxon>
        <taxon>Pseudomonadati</taxon>
        <taxon>Pseudomonadota</taxon>
        <taxon>Betaproteobacteria</taxon>
        <taxon>Burkholderiales</taxon>
        <taxon>Burkholderiaceae</taxon>
        <taxon>Burkholderia</taxon>
        <taxon>Burkholderia cepacia complex</taxon>
    </lineage>
</organism>
<dbReference type="Proteomes" id="UP000004814">
    <property type="component" value="Unassembled WGS sequence"/>
</dbReference>
<evidence type="ECO:0000313" key="2">
    <source>
        <dbReference type="Proteomes" id="UP000004814"/>
    </source>
</evidence>
<dbReference type="PATRIC" id="fig|396597.7.peg.8115"/>
<comment type="caution">
    <text evidence="1">The sequence shown here is derived from an EMBL/GenBank/DDBJ whole genome shotgun (WGS) entry which is preliminary data.</text>
</comment>
<protein>
    <submittedName>
        <fullName evidence="1">Uncharacterized protein</fullName>
    </submittedName>
</protein>
<reference evidence="1 2" key="1">
    <citation type="submission" date="2008-03" db="EMBL/GenBank/DDBJ databases">
        <title>Sequencing of the draft genome and assembly of Burkholderia ambifaria MEX-5.</title>
        <authorList>
            <consortium name="US DOE Joint Genome Institute (JGI-PGF)"/>
            <person name="Copeland A."/>
            <person name="Lucas S."/>
            <person name="Lapidus A."/>
            <person name="Glavina del Rio T."/>
            <person name="Dalin E."/>
            <person name="Tice H."/>
            <person name="Bruce D."/>
            <person name="Goodwin L."/>
            <person name="Pitluck S."/>
            <person name="Larimer F."/>
            <person name="Land M.L."/>
            <person name="Hauser L."/>
            <person name="Tiedje J."/>
            <person name="Richardson P."/>
        </authorList>
    </citation>
    <scope>NUCLEOTIDE SEQUENCE [LARGE SCALE GENOMIC DNA]</scope>
    <source>
        <strain evidence="1 2">MEX-5</strain>
    </source>
</reference>
<dbReference type="AlphaFoldDB" id="B1SXV9"/>